<proteinExistence type="predicted"/>
<dbReference type="SUPFAM" id="SSF56801">
    <property type="entry name" value="Acetyl-CoA synthetase-like"/>
    <property type="match status" value="1"/>
</dbReference>
<dbReference type="CDD" id="cd05930">
    <property type="entry name" value="A_NRPS"/>
    <property type="match status" value="1"/>
</dbReference>
<dbReference type="InterPro" id="IPR042099">
    <property type="entry name" value="ANL_N_sf"/>
</dbReference>
<dbReference type="Proteomes" id="UP001301958">
    <property type="component" value="Unassembled WGS sequence"/>
</dbReference>
<dbReference type="InterPro" id="IPR020845">
    <property type="entry name" value="AMP-binding_CS"/>
</dbReference>
<dbReference type="SUPFAM" id="SSF52777">
    <property type="entry name" value="CoA-dependent acyltransferases"/>
    <property type="match status" value="2"/>
</dbReference>
<dbReference type="PANTHER" id="PTHR45527">
    <property type="entry name" value="NONRIBOSOMAL PEPTIDE SYNTHETASE"/>
    <property type="match status" value="1"/>
</dbReference>
<evidence type="ECO:0000256" key="2">
    <source>
        <dbReference type="ARBA" id="ARBA00022553"/>
    </source>
</evidence>
<keyword evidence="1" id="KW-0596">Phosphopantetheine</keyword>
<keyword evidence="4" id="KW-0808">Transferase</keyword>
<accession>A0AAN7BSJ9</accession>
<dbReference type="GO" id="GO:0005737">
    <property type="term" value="C:cytoplasm"/>
    <property type="evidence" value="ECO:0007669"/>
    <property type="project" value="TreeGrafter"/>
</dbReference>
<dbReference type="InterPro" id="IPR045851">
    <property type="entry name" value="AMP-bd_C_sf"/>
</dbReference>
<dbReference type="Gene3D" id="3.40.50.720">
    <property type="entry name" value="NAD(P)-binding Rossmann-like Domain"/>
    <property type="match status" value="2"/>
</dbReference>
<comment type="caution">
    <text evidence="6">The sequence shown here is derived from an EMBL/GenBank/DDBJ whole genome shotgun (WGS) entry which is preliminary data.</text>
</comment>
<dbReference type="InterPro" id="IPR009081">
    <property type="entry name" value="PP-bd_ACP"/>
</dbReference>
<dbReference type="InterPro" id="IPR013120">
    <property type="entry name" value="FAR_NAD-bd"/>
</dbReference>
<dbReference type="Pfam" id="PF00501">
    <property type="entry name" value="AMP-binding"/>
    <property type="match status" value="1"/>
</dbReference>
<gene>
    <name evidence="6" type="ORF">QBC38DRAFT_508775</name>
</gene>
<dbReference type="Gene3D" id="3.40.50.12780">
    <property type="entry name" value="N-terminal domain of ligase-like"/>
    <property type="match status" value="1"/>
</dbReference>
<dbReference type="InterPro" id="IPR036736">
    <property type="entry name" value="ACP-like_sf"/>
</dbReference>
<dbReference type="GO" id="GO:0043041">
    <property type="term" value="P:amino acid activation for nonribosomal peptide biosynthetic process"/>
    <property type="evidence" value="ECO:0007669"/>
    <property type="project" value="TreeGrafter"/>
</dbReference>
<dbReference type="GO" id="GO:0032259">
    <property type="term" value="P:methylation"/>
    <property type="evidence" value="ECO:0007669"/>
    <property type="project" value="UniProtKB-KW"/>
</dbReference>
<dbReference type="Gene3D" id="3.30.300.30">
    <property type="match status" value="1"/>
</dbReference>
<dbReference type="CDD" id="cd19532">
    <property type="entry name" value="C_PKS-NRPS"/>
    <property type="match status" value="1"/>
</dbReference>
<organism evidence="6 7">
    <name type="scientific">Podospora fimiseda</name>
    <dbReference type="NCBI Taxonomy" id="252190"/>
    <lineage>
        <taxon>Eukaryota</taxon>
        <taxon>Fungi</taxon>
        <taxon>Dikarya</taxon>
        <taxon>Ascomycota</taxon>
        <taxon>Pezizomycotina</taxon>
        <taxon>Sordariomycetes</taxon>
        <taxon>Sordariomycetidae</taxon>
        <taxon>Sordariales</taxon>
        <taxon>Podosporaceae</taxon>
        <taxon>Podospora</taxon>
    </lineage>
</organism>
<dbReference type="InterPro" id="IPR036291">
    <property type="entry name" value="NAD(P)-bd_dom_sf"/>
</dbReference>
<evidence type="ECO:0000313" key="7">
    <source>
        <dbReference type="Proteomes" id="UP001301958"/>
    </source>
</evidence>
<name>A0AAN7BSJ9_9PEZI</name>
<dbReference type="Pfam" id="PF07993">
    <property type="entry name" value="NAD_binding_4"/>
    <property type="match status" value="1"/>
</dbReference>
<reference evidence="6" key="1">
    <citation type="journal article" date="2023" name="Mol. Phylogenet. Evol.">
        <title>Genome-scale phylogeny and comparative genomics of the fungal order Sordariales.</title>
        <authorList>
            <person name="Hensen N."/>
            <person name="Bonometti L."/>
            <person name="Westerberg I."/>
            <person name="Brannstrom I.O."/>
            <person name="Guillou S."/>
            <person name="Cros-Aarteil S."/>
            <person name="Calhoun S."/>
            <person name="Haridas S."/>
            <person name="Kuo A."/>
            <person name="Mondo S."/>
            <person name="Pangilinan J."/>
            <person name="Riley R."/>
            <person name="LaButti K."/>
            <person name="Andreopoulos B."/>
            <person name="Lipzen A."/>
            <person name="Chen C."/>
            <person name="Yan M."/>
            <person name="Daum C."/>
            <person name="Ng V."/>
            <person name="Clum A."/>
            <person name="Steindorff A."/>
            <person name="Ohm R.A."/>
            <person name="Martin F."/>
            <person name="Silar P."/>
            <person name="Natvig D.O."/>
            <person name="Lalanne C."/>
            <person name="Gautier V."/>
            <person name="Ament-Velasquez S.L."/>
            <person name="Kruys A."/>
            <person name="Hutchinson M.I."/>
            <person name="Powell A.J."/>
            <person name="Barry K."/>
            <person name="Miller A.N."/>
            <person name="Grigoriev I.V."/>
            <person name="Debuchy R."/>
            <person name="Gladieux P."/>
            <person name="Hiltunen Thoren M."/>
            <person name="Johannesson H."/>
        </authorList>
    </citation>
    <scope>NUCLEOTIDE SEQUENCE</scope>
    <source>
        <strain evidence="6">CBS 990.96</strain>
    </source>
</reference>
<dbReference type="EMBL" id="MU865316">
    <property type="protein sequence ID" value="KAK4228637.1"/>
    <property type="molecule type" value="Genomic_DNA"/>
</dbReference>
<dbReference type="SUPFAM" id="SSF47336">
    <property type="entry name" value="ACP-like"/>
    <property type="match status" value="1"/>
</dbReference>
<dbReference type="InterPro" id="IPR001242">
    <property type="entry name" value="Condensation_dom"/>
</dbReference>
<protein>
    <recommendedName>
        <fullName evidence="5">Carrier domain-containing protein</fullName>
    </recommendedName>
</protein>
<evidence type="ECO:0000256" key="4">
    <source>
        <dbReference type="ARBA" id="ARBA00022603"/>
    </source>
</evidence>
<keyword evidence="4" id="KW-0489">Methyltransferase</keyword>
<dbReference type="SUPFAM" id="SSF51735">
    <property type="entry name" value="NAD(P)-binding Rossmann-fold domains"/>
    <property type="match status" value="1"/>
</dbReference>
<keyword evidence="3" id="KW-0436">Ligase</keyword>
<sequence>MEKVLRPKVLGAIHLDEIFHDNSLDFFILFSSVTAIAGNRASILHIGAVMGVGYINRGFSDAIFAALHKTGFMMMSEREFHLCFGEAVVASHPLSNRNPEVITALETIRSTEVQPPWAKFPRFQHCIQIEEAGDKKTKKKTATISTKARLLEVTTPAEVFEVVSEAFFQKLQLALHLPSETERSQVMASGLDDLGVDSLKIANSIIMVAIDGKIRLDSLETAVRTIDARHEAFRTSFFTGEDQKPVQGISPRSRLFLEKKVIETESQVNEEFERLKNYVYDIEHGECMRLIHLSLTPTKSYLLIGSHHIILDGISLEIILNDLQRAYNGQSLPQDLRQEISSGTLPLLPFATCKSRTSLTGYSHTSIEKTCARLKANMFHFYLGVFEVLLFKLLGTSDICIGMADANCWDNRVAESIGMYLNLLPLRFHLDNTENFETVLKETRRKAYLAMSHSRLSFDVPLENIKCERSRAFSPLFQAFINYRQGVSETRQFDGAKGTTEEISLPRAGYVISLDIIENPGHDTKVIFMLQESIYSEADTTRILDLYLKLLGSVCEFSGQPLNDILLFSQSEIEKAVKLGQGPVLVSSWPETLPDRVHNIAAKYPASIDIKEPFSGEAWTYEQLPGEVNRISSALLASDVTKGSVVAVFQDPSAQLVFSLFAILSIGAIYVSLDNNFPAARLQAMLEQCKPSAVLANSRTTSKSYELGLASSVVLLNVSQLADANESVREVRVSAHDPAAILFTSGTTGIPKGVILSHGNLRNHLALLTVTHGFRIETVLQQSSVGFDMSLNQIFIALCNGGTLVIHDITYTSATPSEYLAWYRHGSDSLTKSMTWMLATAGGEQFSSELADAFRQLKGQLKHSLRMFNTYGPTECFFSSNEREVNLDILPVTTGAALPNYAVCIIDQDLLPLPVDFPGEICISGAGVTIGYLNNPQETARKFIKTSFSNKAYRTGDKGILHGDGTLEVLGRIDGDTQVKLRGLRIELQDIEQSIMKTAKGQIKEVVVTACGNSTALIAHAVVSSAVPSQNTQQFLEFILSSLPLPQYMHPSAMIPIDRIPLTSSGKVGRNSLKALPVTSWTETEQFLAQIWESTVPRVGLINPTSDFFHVGGNSMLLIELRNLITHNFGVTLPLTQLFEHSTLTAMASIITSSATLPQSSESINWAVESSIPPSFKFLLPTNSSATAPSHTPRNILLTGATGFLGQNLLHSFLSNPSIQQVHALAVRDPSKLSSHPKLTIHPGDLSQPLLGISKPDFDQLAETVDAIIHNGAEVSFLKNYFSLRAPNVSSTKTLVELAVPRRIPIHFVSTGTVSKFAGGEEVRPESLAAFLPTGKDVYAATKWVSEVYLENVAREFKVPVVVHRSSSVLGQEVVEGDMVGSVMKYAKLIKAVPESKG</sequence>
<dbReference type="PANTHER" id="PTHR45527:SF1">
    <property type="entry name" value="FATTY ACID SYNTHASE"/>
    <property type="match status" value="1"/>
</dbReference>
<dbReference type="GO" id="GO:0016874">
    <property type="term" value="F:ligase activity"/>
    <property type="evidence" value="ECO:0007669"/>
    <property type="project" value="UniProtKB-KW"/>
</dbReference>
<dbReference type="Pfam" id="PF08659">
    <property type="entry name" value="KR"/>
    <property type="match status" value="1"/>
</dbReference>
<dbReference type="Gene3D" id="1.10.1200.10">
    <property type="entry name" value="ACP-like"/>
    <property type="match status" value="1"/>
</dbReference>
<feature type="domain" description="Carrier" evidence="5">
    <location>
        <begin position="1079"/>
        <end position="1155"/>
    </location>
</feature>
<dbReference type="GO" id="GO:0008168">
    <property type="term" value="F:methyltransferase activity"/>
    <property type="evidence" value="ECO:0007669"/>
    <property type="project" value="UniProtKB-KW"/>
</dbReference>
<evidence type="ECO:0000313" key="6">
    <source>
        <dbReference type="EMBL" id="KAK4228637.1"/>
    </source>
</evidence>
<dbReference type="InterPro" id="IPR023213">
    <property type="entry name" value="CAT-like_dom_sf"/>
</dbReference>
<dbReference type="GO" id="GO:0044550">
    <property type="term" value="P:secondary metabolite biosynthetic process"/>
    <property type="evidence" value="ECO:0007669"/>
    <property type="project" value="TreeGrafter"/>
</dbReference>
<dbReference type="Pfam" id="PF00550">
    <property type="entry name" value="PP-binding"/>
    <property type="match status" value="1"/>
</dbReference>
<dbReference type="Gene3D" id="3.30.559.30">
    <property type="entry name" value="Nonribosomal peptide synthetase, condensation domain"/>
    <property type="match status" value="1"/>
</dbReference>
<keyword evidence="7" id="KW-1185">Reference proteome</keyword>
<dbReference type="PROSITE" id="PS00455">
    <property type="entry name" value="AMP_BINDING"/>
    <property type="match status" value="1"/>
</dbReference>
<dbReference type="InterPro" id="IPR006162">
    <property type="entry name" value="Ppantetheine_attach_site"/>
</dbReference>
<dbReference type="PROSITE" id="PS00012">
    <property type="entry name" value="PHOSPHOPANTETHEINE"/>
    <property type="match status" value="1"/>
</dbReference>
<reference evidence="6" key="2">
    <citation type="submission" date="2023-05" db="EMBL/GenBank/DDBJ databases">
        <authorList>
            <consortium name="Lawrence Berkeley National Laboratory"/>
            <person name="Steindorff A."/>
            <person name="Hensen N."/>
            <person name="Bonometti L."/>
            <person name="Westerberg I."/>
            <person name="Brannstrom I.O."/>
            <person name="Guillou S."/>
            <person name="Cros-Aarteil S."/>
            <person name="Calhoun S."/>
            <person name="Haridas S."/>
            <person name="Kuo A."/>
            <person name="Mondo S."/>
            <person name="Pangilinan J."/>
            <person name="Riley R."/>
            <person name="Labutti K."/>
            <person name="Andreopoulos B."/>
            <person name="Lipzen A."/>
            <person name="Chen C."/>
            <person name="Yanf M."/>
            <person name="Daum C."/>
            <person name="Ng V."/>
            <person name="Clum A."/>
            <person name="Ohm R."/>
            <person name="Martin F."/>
            <person name="Silar P."/>
            <person name="Natvig D."/>
            <person name="Lalanne C."/>
            <person name="Gautier V."/>
            <person name="Ament-Velasquez S.L."/>
            <person name="Kruys A."/>
            <person name="Hutchinson M.I."/>
            <person name="Powell A.J."/>
            <person name="Barry K."/>
            <person name="Miller A.N."/>
            <person name="Grigoriev I.V."/>
            <person name="Debuchy R."/>
            <person name="Gladieux P."/>
            <person name="Thoren M.H."/>
            <person name="Johannesson H."/>
        </authorList>
    </citation>
    <scope>NUCLEOTIDE SEQUENCE</scope>
    <source>
        <strain evidence="6">CBS 990.96</strain>
    </source>
</reference>
<dbReference type="InterPro" id="IPR020806">
    <property type="entry name" value="PKS_PP-bd"/>
</dbReference>
<evidence type="ECO:0000256" key="1">
    <source>
        <dbReference type="ARBA" id="ARBA00022450"/>
    </source>
</evidence>
<keyword evidence="2" id="KW-0597">Phosphoprotein</keyword>
<evidence type="ECO:0000259" key="5">
    <source>
        <dbReference type="PROSITE" id="PS50075"/>
    </source>
</evidence>
<dbReference type="Pfam" id="PF00668">
    <property type="entry name" value="Condensation"/>
    <property type="match status" value="2"/>
</dbReference>
<dbReference type="InterPro" id="IPR000873">
    <property type="entry name" value="AMP-dep_synth/lig_dom"/>
</dbReference>
<dbReference type="PROSITE" id="PS50075">
    <property type="entry name" value="CARRIER"/>
    <property type="match status" value="1"/>
</dbReference>
<dbReference type="GO" id="GO:0031177">
    <property type="term" value="F:phosphopantetheine binding"/>
    <property type="evidence" value="ECO:0007669"/>
    <property type="project" value="InterPro"/>
</dbReference>
<dbReference type="SMART" id="SM00823">
    <property type="entry name" value="PKS_PP"/>
    <property type="match status" value="1"/>
</dbReference>
<dbReference type="InterPro" id="IPR013968">
    <property type="entry name" value="PKS_KR"/>
</dbReference>
<dbReference type="Gene3D" id="3.30.559.10">
    <property type="entry name" value="Chloramphenicol acetyltransferase-like domain"/>
    <property type="match status" value="2"/>
</dbReference>
<evidence type="ECO:0000256" key="3">
    <source>
        <dbReference type="ARBA" id="ARBA00022598"/>
    </source>
</evidence>